<evidence type="ECO:0000313" key="1">
    <source>
        <dbReference type="EMBL" id="GAA0572959.1"/>
    </source>
</evidence>
<sequence>MRGGVAAAAAMSRRPARAATLDGPEPVDLELVLAVDVSSSIKPEEMELQFRGYSAAFQAPELARRIRGGPIGAIACTLFVWSDPDHQQVLVPWTRIDGVGAARAFAAAVGAAPRATGLYTSISGAIDFAAGLFSRSGFEGTRRVVDISGDGADNAARPGRTLEQARDDALDRGIVLNGLAILDAEPPPAAPGKSLRPRPPLDEYYRDSVIGGSGAFLVVAESFEAFAPAVRRKLAREIAHAPPAGPRVERFSA</sequence>
<dbReference type="InterPro" id="IPR036465">
    <property type="entry name" value="vWFA_dom_sf"/>
</dbReference>
<gene>
    <name evidence="1" type="ORF">GCM10009416_09530</name>
</gene>
<comment type="caution">
    <text evidence="1">The sequence shown here is derived from an EMBL/GenBank/DDBJ whole genome shotgun (WGS) entry which is preliminary data.</text>
</comment>
<keyword evidence="2" id="KW-1185">Reference proteome</keyword>
<dbReference type="EMBL" id="BAAAFZ010000008">
    <property type="protein sequence ID" value="GAA0572959.1"/>
    <property type="molecule type" value="Genomic_DNA"/>
</dbReference>
<dbReference type="InterPro" id="IPR010607">
    <property type="entry name" value="DUF1194"/>
</dbReference>
<accession>A0ABN1ET17</accession>
<dbReference type="SUPFAM" id="SSF53300">
    <property type="entry name" value="vWA-like"/>
    <property type="match status" value="1"/>
</dbReference>
<organism evidence="1 2">
    <name type="scientific">Craurococcus roseus</name>
    <dbReference type="NCBI Taxonomy" id="77585"/>
    <lineage>
        <taxon>Bacteria</taxon>
        <taxon>Pseudomonadati</taxon>
        <taxon>Pseudomonadota</taxon>
        <taxon>Alphaproteobacteria</taxon>
        <taxon>Acetobacterales</taxon>
        <taxon>Acetobacteraceae</taxon>
        <taxon>Craurococcus</taxon>
    </lineage>
</organism>
<dbReference type="Proteomes" id="UP001501588">
    <property type="component" value="Unassembled WGS sequence"/>
</dbReference>
<dbReference type="Pfam" id="PF06707">
    <property type="entry name" value="DUF1194"/>
    <property type="match status" value="1"/>
</dbReference>
<protein>
    <submittedName>
        <fullName evidence="1">DUF1194 domain-containing protein</fullName>
    </submittedName>
</protein>
<dbReference type="Gene3D" id="3.40.50.410">
    <property type="entry name" value="von Willebrand factor, type A domain"/>
    <property type="match status" value="1"/>
</dbReference>
<name>A0ABN1ET17_9PROT</name>
<evidence type="ECO:0000313" key="2">
    <source>
        <dbReference type="Proteomes" id="UP001501588"/>
    </source>
</evidence>
<proteinExistence type="predicted"/>
<reference evidence="1 2" key="1">
    <citation type="journal article" date="2019" name="Int. J. Syst. Evol. Microbiol.">
        <title>The Global Catalogue of Microorganisms (GCM) 10K type strain sequencing project: providing services to taxonomists for standard genome sequencing and annotation.</title>
        <authorList>
            <consortium name="The Broad Institute Genomics Platform"/>
            <consortium name="The Broad Institute Genome Sequencing Center for Infectious Disease"/>
            <person name="Wu L."/>
            <person name="Ma J."/>
        </authorList>
    </citation>
    <scope>NUCLEOTIDE SEQUENCE [LARGE SCALE GENOMIC DNA]</scope>
    <source>
        <strain evidence="1 2">JCM 9933</strain>
    </source>
</reference>